<dbReference type="InterPro" id="IPR002701">
    <property type="entry name" value="CM_II_prokaryot"/>
</dbReference>
<accession>A0ABS2KNB9</accession>
<dbReference type="EC" id="5.4.99.5" evidence="2"/>
<dbReference type="PROSITE" id="PS51168">
    <property type="entry name" value="CHORISMATE_MUT_2"/>
    <property type="match status" value="1"/>
</dbReference>
<reference evidence="2 3" key="1">
    <citation type="submission" date="2021-01" db="EMBL/GenBank/DDBJ databases">
        <title>Genomics of switchgrass bacterial isolates.</title>
        <authorList>
            <person name="Shade A."/>
        </authorList>
    </citation>
    <scope>NUCLEOTIDE SEQUENCE [LARGE SCALE GENOMIC DNA]</scope>
    <source>
        <strain evidence="2 3">PvP111</strain>
    </source>
</reference>
<sequence length="97" mass="10619">MSIATDFATADVTRNHGADTAHDIDSLHDEIERLDAQILAAVARRTELTRTVGMMEPRSAASSAREMSVLQHFGDLGREGRTLGMLLLRMGRGQIAR</sequence>
<dbReference type="InterPro" id="IPR036263">
    <property type="entry name" value="Chorismate_II_sf"/>
</dbReference>
<dbReference type="InterPro" id="IPR010958">
    <property type="entry name" value="Chorismate_mutase_highGC-bac"/>
</dbReference>
<dbReference type="Gene3D" id="1.20.59.10">
    <property type="entry name" value="Chorismate mutase"/>
    <property type="match status" value="1"/>
</dbReference>
<evidence type="ECO:0000313" key="2">
    <source>
        <dbReference type="EMBL" id="MBM7413468.1"/>
    </source>
</evidence>
<dbReference type="NCBIfam" id="TIGR01808">
    <property type="entry name" value="CM_M_hiGC-arch"/>
    <property type="match status" value="1"/>
</dbReference>
<keyword evidence="3" id="KW-1185">Reference proteome</keyword>
<evidence type="ECO:0000259" key="1">
    <source>
        <dbReference type="PROSITE" id="PS51168"/>
    </source>
</evidence>
<dbReference type="Proteomes" id="UP000703038">
    <property type="component" value="Unassembled WGS sequence"/>
</dbReference>
<gene>
    <name evidence="2" type="ORF">JOE42_000201</name>
</gene>
<protein>
    <submittedName>
        <fullName evidence="2">Chorismate mutase</fullName>
        <ecNumber evidence="2">5.4.99.5</ecNumber>
    </submittedName>
</protein>
<dbReference type="SUPFAM" id="SSF48600">
    <property type="entry name" value="Chorismate mutase II"/>
    <property type="match status" value="1"/>
</dbReference>
<name>A0ABS2KNB9_9NOCA</name>
<proteinExistence type="predicted"/>
<dbReference type="RefSeq" id="WP_204866107.1">
    <property type="nucleotide sequence ID" value="NZ_JAFBBK010000001.1"/>
</dbReference>
<evidence type="ECO:0000313" key="3">
    <source>
        <dbReference type="Proteomes" id="UP000703038"/>
    </source>
</evidence>
<organism evidence="2 3">
    <name type="scientific">Rhodococcoides corynebacterioides</name>
    <dbReference type="NCBI Taxonomy" id="53972"/>
    <lineage>
        <taxon>Bacteria</taxon>
        <taxon>Bacillati</taxon>
        <taxon>Actinomycetota</taxon>
        <taxon>Actinomycetes</taxon>
        <taxon>Mycobacteriales</taxon>
        <taxon>Nocardiaceae</taxon>
        <taxon>Rhodococcoides</taxon>
    </lineage>
</organism>
<dbReference type="InterPro" id="IPR036979">
    <property type="entry name" value="CM_dom_sf"/>
</dbReference>
<feature type="domain" description="Chorismate mutase" evidence="1">
    <location>
        <begin position="18"/>
        <end position="97"/>
    </location>
</feature>
<keyword evidence="2" id="KW-0413">Isomerase</keyword>
<dbReference type="GO" id="GO:0004106">
    <property type="term" value="F:chorismate mutase activity"/>
    <property type="evidence" value="ECO:0007669"/>
    <property type="project" value="UniProtKB-EC"/>
</dbReference>
<dbReference type="EMBL" id="JAFBBK010000001">
    <property type="protein sequence ID" value="MBM7413468.1"/>
    <property type="molecule type" value="Genomic_DNA"/>
</dbReference>
<comment type="caution">
    <text evidence="2">The sequence shown here is derived from an EMBL/GenBank/DDBJ whole genome shotgun (WGS) entry which is preliminary data.</text>
</comment>